<dbReference type="Pfam" id="PF03704">
    <property type="entry name" value="BTAD"/>
    <property type="match status" value="1"/>
</dbReference>
<evidence type="ECO:0000313" key="8">
    <source>
        <dbReference type="EMBL" id="SEK26253.1"/>
    </source>
</evidence>
<dbReference type="InterPro" id="IPR005158">
    <property type="entry name" value="BTAD"/>
</dbReference>
<keyword evidence="9" id="KW-1185">Reference proteome</keyword>
<dbReference type="PROSITE" id="PS51755">
    <property type="entry name" value="OMPR_PHOB"/>
    <property type="match status" value="1"/>
</dbReference>
<evidence type="ECO:0000256" key="6">
    <source>
        <dbReference type="PROSITE-ProRule" id="PRU01091"/>
    </source>
</evidence>
<dbReference type="RefSeq" id="WP_082014722.1">
    <property type="nucleotide sequence ID" value="NZ_BBPN01000002.1"/>
</dbReference>
<name>A0A1H7FJH6_STRJI</name>
<feature type="DNA-binding region" description="OmpR/PhoB-type" evidence="6">
    <location>
        <begin position="1"/>
        <end position="90"/>
    </location>
</feature>
<dbReference type="Gene3D" id="1.10.10.10">
    <property type="entry name" value="Winged helix-like DNA-binding domain superfamily/Winged helix DNA-binding domain"/>
    <property type="match status" value="1"/>
</dbReference>
<reference evidence="9" key="1">
    <citation type="submission" date="2016-10" db="EMBL/GenBank/DDBJ databases">
        <authorList>
            <person name="Varghese N."/>
        </authorList>
    </citation>
    <scope>NUCLEOTIDE SEQUENCE [LARGE SCALE GENOMIC DNA]</scope>
    <source>
        <strain evidence="9">DSM 45096 / BCRC 16803 / CGMCC 4.1857 / CIP 109030 / JCM 12277 / KCTC 19219 / NBRC 100920 / 33214</strain>
    </source>
</reference>
<evidence type="ECO:0000256" key="4">
    <source>
        <dbReference type="ARBA" id="ARBA00023125"/>
    </source>
</evidence>
<evidence type="ECO:0000256" key="2">
    <source>
        <dbReference type="ARBA" id="ARBA00023012"/>
    </source>
</evidence>
<feature type="domain" description="OmpR/PhoB-type" evidence="7">
    <location>
        <begin position="1"/>
        <end position="90"/>
    </location>
</feature>
<protein>
    <submittedName>
        <fullName evidence="8">DNA-binding transcriptional activator of the SARP family</fullName>
    </submittedName>
</protein>
<accession>A0A1H7FJH6</accession>
<dbReference type="InterPro" id="IPR036388">
    <property type="entry name" value="WH-like_DNA-bd_sf"/>
</dbReference>
<dbReference type="PANTHER" id="PTHR35807">
    <property type="entry name" value="TRANSCRIPTIONAL REGULATOR REDD-RELATED"/>
    <property type="match status" value="1"/>
</dbReference>
<dbReference type="InterPro" id="IPR011990">
    <property type="entry name" value="TPR-like_helical_dom_sf"/>
</dbReference>
<dbReference type="Proteomes" id="UP000183015">
    <property type="component" value="Unassembled WGS sequence"/>
</dbReference>
<dbReference type="SUPFAM" id="SSF46894">
    <property type="entry name" value="C-terminal effector domain of the bipartite response regulators"/>
    <property type="match status" value="1"/>
</dbReference>
<dbReference type="GO" id="GO:0006355">
    <property type="term" value="P:regulation of DNA-templated transcription"/>
    <property type="evidence" value="ECO:0007669"/>
    <property type="project" value="InterPro"/>
</dbReference>
<dbReference type="EMBL" id="FOAZ01000001">
    <property type="protein sequence ID" value="SEK26253.1"/>
    <property type="molecule type" value="Genomic_DNA"/>
</dbReference>
<dbReference type="SMART" id="SM01043">
    <property type="entry name" value="BTAD"/>
    <property type="match status" value="1"/>
</dbReference>
<dbReference type="GO" id="GO:0000160">
    <property type="term" value="P:phosphorelay signal transduction system"/>
    <property type="evidence" value="ECO:0007669"/>
    <property type="project" value="UniProtKB-KW"/>
</dbReference>
<keyword evidence="5" id="KW-0804">Transcription</keyword>
<dbReference type="GO" id="GO:0003677">
    <property type="term" value="F:DNA binding"/>
    <property type="evidence" value="ECO:0007669"/>
    <property type="project" value="UniProtKB-UniRule"/>
</dbReference>
<dbReference type="OrthoDB" id="5521887at2"/>
<dbReference type="AlphaFoldDB" id="A0A1H7FJH6"/>
<proteinExistence type="inferred from homology"/>
<dbReference type="InterPro" id="IPR001867">
    <property type="entry name" value="OmpR/PhoB-type_DNA-bd"/>
</dbReference>
<gene>
    <name evidence="8" type="ORF">SAMN05414137_101291</name>
</gene>
<dbReference type="CDD" id="cd15831">
    <property type="entry name" value="BTAD"/>
    <property type="match status" value="1"/>
</dbReference>
<dbReference type="InterPro" id="IPR051677">
    <property type="entry name" value="AfsR-DnrI-RedD_regulator"/>
</dbReference>
<dbReference type="SUPFAM" id="SSF48452">
    <property type="entry name" value="TPR-like"/>
    <property type="match status" value="1"/>
</dbReference>
<organism evidence="8 9">
    <name type="scientific">Streptacidiphilus jiangxiensis</name>
    <dbReference type="NCBI Taxonomy" id="235985"/>
    <lineage>
        <taxon>Bacteria</taxon>
        <taxon>Bacillati</taxon>
        <taxon>Actinomycetota</taxon>
        <taxon>Actinomycetes</taxon>
        <taxon>Kitasatosporales</taxon>
        <taxon>Streptomycetaceae</taxon>
        <taxon>Streptacidiphilus</taxon>
    </lineage>
</organism>
<evidence type="ECO:0000256" key="5">
    <source>
        <dbReference type="ARBA" id="ARBA00023163"/>
    </source>
</evidence>
<evidence type="ECO:0000256" key="3">
    <source>
        <dbReference type="ARBA" id="ARBA00023015"/>
    </source>
</evidence>
<dbReference type="Gene3D" id="1.25.40.10">
    <property type="entry name" value="Tetratricopeptide repeat domain"/>
    <property type="match status" value="1"/>
</dbReference>
<evidence type="ECO:0000256" key="1">
    <source>
        <dbReference type="ARBA" id="ARBA00005820"/>
    </source>
</evidence>
<dbReference type="PANTHER" id="PTHR35807:SF1">
    <property type="entry name" value="TRANSCRIPTIONAL REGULATOR REDD"/>
    <property type="match status" value="1"/>
</dbReference>
<evidence type="ECO:0000313" key="9">
    <source>
        <dbReference type="Proteomes" id="UP000183015"/>
    </source>
</evidence>
<dbReference type="InterPro" id="IPR016032">
    <property type="entry name" value="Sig_transdc_resp-reg_C-effctor"/>
</dbReference>
<dbReference type="eggNOG" id="COG3629">
    <property type="taxonomic scope" value="Bacteria"/>
</dbReference>
<dbReference type="STRING" id="235985.SAMN05414137_101291"/>
<dbReference type="SMART" id="SM00862">
    <property type="entry name" value="Trans_reg_C"/>
    <property type="match status" value="1"/>
</dbReference>
<keyword evidence="2" id="KW-0902">Two-component regulatory system</keyword>
<sequence length="347" mass="38255">MDFRILGPVEARRDGERIKLSGSKVHTVLATLLMAHGKVVSDSRLTAMLWGWDPPATANAQIYTYMSRLRQYLGVDVVIARRAPGYVLTAPGARIDLLEFERLDRLGREALGQHRFPDARRLLRLALDLWHGSALANVTEHLQDVELPRLDEARMLTLESRIEADLALGLHEQVTAELTGLVAEYPVRERLRAQLMTALHRGGRQADALRVYGEGRTVLAEQLGVDPGEALRSTHQAILVSGVGRPAVTRTPHGEDRTFLGRAEELNELVRRMTGPAGRTPGPLVTRNPGVGEPAPAVRAASESVECFPDCLLLVELCRAILSSVRRGEYRPAQSALPDPEDHVLSR</sequence>
<dbReference type="Pfam" id="PF00486">
    <property type="entry name" value="Trans_reg_C"/>
    <property type="match status" value="1"/>
</dbReference>
<evidence type="ECO:0000259" key="7">
    <source>
        <dbReference type="PROSITE" id="PS51755"/>
    </source>
</evidence>
<keyword evidence="3" id="KW-0805">Transcription regulation</keyword>
<comment type="similarity">
    <text evidence="1">Belongs to the AfsR/DnrI/RedD regulatory family.</text>
</comment>
<keyword evidence="4 6" id="KW-0238">DNA-binding</keyword>